<dbReference type="EMBL" id="PISE01000022">
    <property type="protein sequence ID" value="PKG23488.1"/>
    <property type="molecule type" value="Genomic_DNA"/>
</dbReference>
<evidence type="ECO:0000256" key="1">
    <source>
        <dbReference type="ARBA" id="ARBA00004162"/>
    </source>
</evidence>
<dbReference type="GO" id="GO:0005886">
    <property type="term" value="C:plasma membrane"/>
    <property type="evidence" value="ECO:0007669"/>
    <property type="project" value="UniProtKB-SubCell"/>
</dbReference>
<comment type="subcellular location">
    <subcellularLocation>
        <location evidence="1">Cell membrane</location>
        <topology evidence="1">Single-pass membrane protein</topology>
    </subcellularLocation>
</comment>
<dbReference type="InterPro" id="IPR052027">
    <property type="entry name" value="PspC"/>
</dbReference>
<keyword evidence="2" id="KW-1003">Cell membrane</keyword>
<evidence type="ECO:0000313" key="9">
    <source>
        <dbReference type="Proteomes" id="UP000233375"/>
    </source>
</evidence>
<evidence type="ECO:0000256" key="2">
    <source>
        <dbReference type="ARBA" id="ARBA00022475"/>
    </source>
</evidence>
<dbReference type="RefSeq" id="WP_101177223.1">
    <property type="nucleotide sequence ID" value="NZ_PISE01000022.1"/>
</dbReference>
<feature type="transmembrane region" description="Helical" evidence="6">
    <location>
        <begin position="33"/>
        <end position="58"/>
    </location>
</feature>
<comment type="caution">
    <text evidence="8">The sequence shown here is derived from an EMBL/GenBank/DDBJ whole genome shotgun (WGS) entry which is preliminary data.</text>
</comment>
<keyword evidence="4 6" id="KW-1133">Transmembrane helix</keyword>
<accession>A0A2N0Z1U8</accession>
<keyword evidence="3 6" id="KW-0812">Transmembrane</keyword>
<gene>
    <name evidence="8" type="ORF">CWS01_10850</name>
</gene>
<protein>
    <recommendedName>
        <fullName evidence="7">Phage shock protein PspC N-terminal domain-containing protein</fullName>
    </recommendedName>
</protein>
<organism evidence="8 9">
    <name type="scientific">Niallia nealsonii</name>
    <dbReference type="NCBI Taxonomy" id="115979"/>
    <lineage>
        <taxon>Bacteria</taxon>
        <taxon>Bacillati</taxon>
        <taxon>Bacillota</taxon>
        <taxon>Bacilli</taxon>
        <taxon>Bacillales</taxon>
        <taxon>Bacillaceae</taxon>
        <taxon>Niallia</taxon>
    </lineage>
</organism>
<reference evidence="8 9" key="1">
    <citation type="journal article" date="2003" name="Int. J. Syst. Evol. Microbiol.">
        <title>Bacillus nealsonii sp. nov., isolated from a spacecraft-assembly facility, whose spores are gamma-radiation resistant.</title>
        <authorList>
            <person name="Venkateswaran K."/>
            <person name="Kempf M."/>
            <person name="Chen F."/>
            <person name="Satomi M."/>
            <person name="Nicholson W."/>
            <person name="Kern R."/>
        </authorList>
    </citation>
    <scope>NUCLEOTIDE SEQUENCE [LARGE SCALE GENOMIC DNA]</scope>
    <source>
        <strain evidence="8 9">FO-92</strain>
    </source>
</reference>
<evidence type="ECO:0000256" key="3">
    <source>
        <dbReference type="ARBA" id="ARBA00022692"/>
    </source>
</evidence>
<dbReference type="InterPro" id="IPR007168">
    <property type="entry name" value="Phageshock_PspC_N"/>
</dbReference>
<dbReference type="AlphaFoldDB" id="A0A2N0Z1U8"/>
<feature type="domain" description="Phage shock protein PspC N-terminal" evidence="7">
    <location>
        <begin position="3"/>
        <end position="61"/>
    </location>
</feature>
<keyword evidence="5 6" id="KW-0472">Membrane</keyword>
<dbReference type="PANTHER" id="PTHR33885">
    <property type="entry name" value="PHAGE SHOCK PROTEIN C"/>
    <property type="match status" value="1"/>
</dbReference>
<evidence type="ECO:0000256" key="5">
    <source>
        <dbReference type="ARBA" id="ARBA00023136"/>
    </source>
</evidence>
<evidence type="ECO:0000256" key="4">
    <source>
        <dbReference type="ARBA" id="ARBA00022989"/>
    </source>
</evidence>
<name>A0A2N0Z1U8_9BACI</name>
<sequence>MKEIKRSKGNRKLAGVIGGLAERFNINANLLRVIFIIGIISTGFFPLAIIYLLLVYILPNEV</sequence>
<dbReference type="Proteomes" id="UP000233375">
    <property type="component" value="Unassembled WGS sequence"/>
</dbReference>
<dbReference type="Pfam" id="PF04024">
    <property type="entry name" value="PspC"/>
    <property type="match status" value="1"/>
</dbReference>
<evidence type="ECO:0000259" key="7">
    <source>
        <dbReference type="Pfam" id="PF04024"/>
    </source>
</evidence>
<evidence type="ECO:0000256" key="6">
    <source>
        <dbReference type="SAM" id="Phobius"/>
    </source>
</evidence>
<keyword evidence="9" id="KW-1185">Reference proteome</keyword>
<proteinExistence type="predicted"/>
<dbReference type="OrthoDB" id="9815286at2"/>
<dbReference type="PANTHER" id="PTHR33885:SF3">
    <property type="entry name" value="PHAGE SHOCK PROTEIN C"/>
    <property type="match status" value="1"/>
</dbReference>
<evidence type="ECO:0000313" key="8">
    <source>
        <dbReference type="EMBL" id="PKG23488.1"/>
    </source>
</evidence>